<keyword evidence="1" id="KW-0472">Membrane</keyword>
<accession>A0A7K4AIT3</accession>
<evidence type="ECO:0000313" key="3">
    <source>
        <dbReference type="Proteomes" id="UP000544742"/>
    </source>
</evidence>
<proteinExistence type="predicted"/>
<gene>
    <name evidence="2" type="ORF">GX426_07105</name>
</gene>
<dbReference type="AlphaFoldDB" id="A0A7K4AIT3"/>
<keyword evidence="1" id="KW-1133">Transmembrane helix</keyword>
<sequence length="103" mass="11508">MIKDAVASMDLGQKILLYESMKKNVGLITLISIFIPGGGQIYLGEYLKGLLILLLAWLVLPWLYGIYDAHTTASGFNRELHDLIYPGQMLVEAESLKIPVQEE</sequence>
<evidence type="ECO:0008006" key="4">
    <source>
        <dbReference type="Google" id="ProtNLM"/>
    </source>
</evidence>
<dbReference type="EMBL" id="JAAYUN010000117">
    <property type="protein sequence ID" value="NLJ22862.1"/>
    <property type="molecule type" value="Genomic_DNA"/>
</dbReference>
<feature type="transmembrane region" description="Helical" evidence="1">
    <location>
        <begin position="24"/>
        <end position="43"/>
    </location>
</feature>
<organism evidence="2 3">
    <name type="scientific">Methanothrix soehngenii</name>
    <name type="common">Methanosaeta concilii</name>
    <dbReference type="NCBI Taxonomy" id="2223"/>
    <lineage>
        <taxon>Archaea</taxon>
        <taxon>Methanobacteriati</taxon>
        <taxon>Methanobacteriota</taxon>
        <taxon>Stenosarchaea group</taxon>
        <taxon>Methanomicrobia</taxon>
        <taxon>Methanotrichales</taxon>
        <taxon>Methanotrichaceae</taxon>
        <taxon>Methanothrix</taxon>
    </lineage>
</organism>
<feature type="transmembrane region" description="Helical" evidence="1">
    <location>
        <begin position="49"/>
        <end position="67"/>
    </location>
</feature>
<protein>
    <recommendedName>
        <fullName evidence="4">TM2 domain-containing protein</fullName>
    </recommendedName>
</protein>
<reference evidence="2 3" key="1">
    <citation type="journal article" date="2020" name="Biotechnol. Biofuels">
        <title>New insights from the biogas microbiome by comprehensive genome-resolved metagenomics of nearly 1600 species originating from multiple anaerobic digesters.</title>
        <authorList>
            <person name="Campanaro S."/>
            <person name="Treu L."/>
            <person name="Rodriguez-R L.M."/>
            <person name="Kovalovszki A."/>
            <person name="Ziels R.M."/>
            <person name="Maus I."/>
            <person name="Zhu X."/>
            <person name="Kougias P.G."/>
            <person name="Basile A."/>
            <person name="Luo G."/>
            <person name="Schluter A."/>
            <person name="Konstantinidis K.T."/>
            <person name="Angelidaki I."/>
        </authorList>
    </citation>
    <scope>NUCLEOTIDE SEQUENCE [LARGE SCALE GENOMIC DNA]</scope>
    <source>
        <strain evidence="2">AS27yjCOA_157</strain>
    </source>
</reference>
<evidence type="ECO:0000256" key="1">
    <source>
        <dbReference type="SAM" id="Phobius"/>
    </source>
</evidence>
<name>A0A7K4AIT3_METSH</name>
<dbReference type="Proteomes" id="UP000544742">
    <property type="component" value="Unassembled WGS sequence"/>
</dbReference>
<keyword evidence="1" id="KW-0812">Transmembrane</keyword>
<evidence type="ECO:0000313" key="2">
    <source>
        <dbReference type="EMBL" id="NLJ22862.1"/>
    </source>
</evidence>
<dbReference type="RefSeq" id="WP_273271228.1">
    <property type="nucleotide sequence ID" value="NZ_DAONXH010000058.1"/>
</dbReference>
<comment type="caution">
    <text evidence="2">The sequence shown here is derived from an EMBL/GenBank/DDBJ whole genome shotgun (WGS) entry which is preliminary data.</text>
</comment>